<gene>
    <name evidence="2" type="ORF">ACPOL_1537</name>
</gene>
<dbReference type="AlphaFoldDB" id="A0A2Z5FVG8"/>
<proteinExistence type="predicted"/>
<feature type="region of interest" description="Disordered" evidence="1">
    <location>
        <begin position="23"/>
        <end position="46"/>
    </location>
</feature>
<accession>A0A2Z5FVG8</accession>
<evidence type="ECO:0000313" key="3">
    <source>
        <dbReference type="Proteomes" id="UP000253606"/>
    </source>
</evidence>
<dbReference type="KEGG" id="abas:ACPOL_1537"/>
<keyword evidence="3" id="KW-1185">Reference proteome</keyword>
<dbReference type="Proteomes" id="UP000253606">
    <property type="component" value="Chromosome"/>
</dbReference>
<protein>
    <submittedName>
        <fullName evidence="2">Uncharacterized protein</fullName>
    </submittedName>
</protein>
<name>A0A2Z5FVG8_9BACT</name>
<evidence type="ECO:0000256" key="1">
    <source>
        <dbReference type="SAM" id="MobiDB-lite"/>
    </source>
</evidence>
<organism evidence="2 3">
    <name type="scientific">Acidisarcina polymorpha</name>
    <dbReference type="NCBI Taxonomy" id="2211140"/>
    <lineage>
        <taxon>Bacteria</taxon>
        <taxon>Pseudomonadati</taxon>
        <taxon>Acidobacteriota</taxon>
        <taxon>Terriglobia</taxon>
        <taxon>Terriglobales</taxon>
        <taxon>Acidobacteriaceae</taxon>
        <taxon>Acidisarcina</taxon>
    </lineage>
</organism>
<reference evidence="2 3" key="1">
    <citation type="journal article" date="2018" name="Front. Microbiol.">
        <title>Hydrolytic Capabilities as a Key to Environmental Success: Chitinolytic and Cellulolytic Acidobacteria From Acidic Sub-arctic Soils and Boreal Peatlands.</title>
        <authorList>
            <person name="Belova S.E."/>
            <person name="Ravin N.V."/>
            <person name="Pankratov T.A."/>
            <person name="Rakitin A.L."/>
            <person name="Ivanova A.A."/>
            <person name="Beletsky A.V."/>
            <person name="Mardanov A.V."/>
            <person name="Sinninghe Damste J.S."/>
            <person name="Dedysh S.N."/>
        </authorList>
    </citation>
    <scope>NUCLEOTIDE SEQUENCE [LARGE SCALE GENOMIC DNA]</scope>
    <source>
        <strain evidence="2 3">SBC82</strain>
    </source>
</reference>
<sequence length="61" mass="6795">MEVRLGACPTGWAAGYDWLAQQEVEHRTDPPGHNETDRDPESETHRAAWGVLADVADHQDV</sequence>
<evidence type="ECO:0000313" key="2">
    <source>
        <dbReference type="EMBL" id="AXC10883.1"/>
    </source>
</evidence>
<dbReference type="EMBL" id="CP030840">
    <property type="protein sequence ID" value="AXC10883.1"/>
    <property type="molecule type" value="Genomic_DNA"/>
</dbReference>